<keyword evidence="3" id="KW-0472">Membrane</keyword>
<sequence length="473" mass="51569">MEAIKAQRNQKKGFTILGQDMDVILAVFGNIVSWMVRQFVPSLLPRLLPAIDEEDTSDTPSRDQTKCIAIGRPGGSEQLRVITLKPGYATAGYNIGSPTLFVDVSSSLPKDTVVVKVAAFSVNFADCCIRWGLYESANKFVGWPIVPGFDIAGTIEQVSEDYSGDFKVGDKVYGATFFGSYSTRVLVPTKQLRKLPSNLTMAQAAAVPAVSLTALYSLHLGGQFPPGVAMTPKNNNNNNNGVDHKRKQSILIHSAAGGVGSMLVQMSKLLGMSQVVGVVGSTSKVQTARELNCDVIIDKSKQNLWEAAKEASPDGYHVIADANGVSTLQASFDHLAATGRLIVFGFHSNLPMGSDMLHPWAWWNMIVKMIYMPKFDTMDLVTRNRSILGFNLSFFVDEIGLLVQFYEQISDWLQKGLLKVPHVVEMNMKDISKAHELIQSGKSVGKIVMMTEEDDGGKTATTTSETYGSKKAQ</sequence>
<keyword evidence="6" id="KW-1185">Reference proteome</keyword>
<proteinExistence type="predicted"/>
<gene>
    <name evidence="5" type="ORF">CYCCA115_LOCUS14818</name>
</gene>
<keyword evidence="1" id="KW-0521">NADP</keyword>
<keyword evidence="2" id="KW-0560">Oxidoreductase</keyword>
<dbReference type="Pfam" id="PF08240">
    <property type="entry name" value="ADH_N"/>
    <property type="match status" value="1"/>
</dbReference>
<dbReference type="PANTHER" id="PTHR48106">
    <property type="entry name" value="QUINONE OXIDOREDUCTASE PIG3-RELATED"/>
    <property type="match status" value="1"/>
</dbReference>
<protein>
    <recommendedName>
        <fullName evidence="4">Enoyl reductase (ER) domain-containing protein</fullName>
    </recommendedName>
</protein>
<dbReference type="GO" id="GO:0005829">
    <property type="term" value="C:cytosol"/>
    <property type="evidence" value="ECO:0007669"/>
    <property type="project" value="TreeGrafter"/>
</dbReference>
<evidence type="ECO:0000256" key="3">
    <source>
        <dbReference type="SAM" id="Phobius"/>
    </source>
</evidence>
<dbReference type="EMBL" id="CAKOGP040001858">
    <property type="protein sequence ID" value="CAJ1954223.1"/>
    <property type="molecule type" value="Genomic_DNA"/>
</dbReference>
<dbReference type="AlphaFoldDB" id="A0AAD2FX43"/>
<comment type="caution">
    <text evidence="5">The sequence shown here is derived from an EMBL/GenBank/DDBJ whole genome shotgun (WGS) entry which is preliminary data.</text>
</comment>
<dbReference type="Gene3D" id="3.40.50.720">
    <property type="entry name" value="NAD(P)-binding Rossmann-like Domain"/>
    <property type="match status" value="1"/>
</dbReference>
<feature type="transmembrane region" description="Helical" evidence="3">
    <location>
        <begin position="21"/>
        <end position="40"/>
    </location>
</feature>
<dbReference type="GO" id="GO:0070402">
    <property type="term" value="F:NADPH binding"/>
    <property type="evidence" value="ECO:0007669"/>
    <property type="project" value="TreeGrafter"/>
</dbReference>
<dbReference type="Pfam" id="PF00107">
    <property type="entry name" value="ADH_zinc_N"/>
    <property type="match status" value="1"/>
</dbReference>
<dbReference type="InterPro" id="IPR036291">
    <property type="entry name" value="NAD(P)-bd_dom_sf"/>
</dbReference>
<dbReference type="Gene3D" id="3.90.180.10">
    <property type="entry name" value="Medium-chain alcohol dehydrogenases, catalytic domain"/>
    <property type="match status" value="1"/>
</dbReference>
<dbReference type="InterPro" id="IPR013149">
    <property type="entry name" value="ADH-like_C"/>
</dbReference>
<evidence type="ECO:0000313" key="6">
    <source>
        <dbReference type="Proteomes" id="UP001295423"/>
    </source>
</evidence>
<dbReference type="InterPro" id="IPR011032">
    <property type="entry name" value="GroES-like_sf"/>
</dbReference>
<keyword evidence="3" id="KW-0812">Transmembrane</keyword>
<dbReference type="Proteomes" id="UP001295423">
    <property type="component" value="Unassembled WGS sequence"/>
</dbReference>
<dbReference type="SUPFAM" id="SSF50129">
    <property type="entry name" value="GroES-like"/>
    <property type="match status" value="1"/>
</dbReference>
<dbReference type="SUPFAM" id="SSF51735">
    <property type="entry name" value="NAD(P)-binding Rossmann-fold domains"/>
    <property type="match status" value="1"/>
</dbReference>
<evidence type="ECO:0000259" key="4">
    <source>
        <dbReference type="SMART" id="SM00829"/>
    </source>
</evidence>
<dbReference type="SMART" id="SM00829">
    <property type="entry name" value="PKS_ER"/>
    <property type="match status" value="1"/>
</dbReference>
<dbReference type="PANTHER" id="PTHR48106:SF13">
    <property type="entry name" value="QUINONE OXIDOREDUCTASE-RELATED"/>
    <property type="match status" value="1"/>
</dbReference>
<organism evidence="5 6">
    <name type="scientific">Cylindrotheca closterium</name>
    <dbReference type="NCBI Taxonomy" id="2856"/>
    <lineage>
        <taxon>Eukaryota</taxon>
        <taxon>Sar</taxon>
        <taxon>Stramenopiles</taxon>
        <taxon>Ochrophyta</taxon>
        <taxon>Bacillariophyta</taxon>
        <taxon>Bacillariophyceae</taxon>
        <taxon>Bacillariophycidae</taxon>
        <taxon>Bacillariales</taxon>
        <taxon>Bacillariaceae</taxon>
        <taxon>Cylindrotheca</taxon>
    </lineage>
</organism>
<evidence type="ECO:0000313" key="5">
    <source>
        <dbReference type="EMBL" id="CAJ1954223.1"/>
    </source>
</evidence>
<dbReference type="InterPro" id="IPR020843">
    <property type="entry name" value="ER"/>
</dbReference>
<reference evidence="5" key="1">
    <citation type="submission" date="2023-08" db="EMBL/GenBank/DDBJ databases">
        <authorList>
            <person name="Audoor S."/>
            <person name="Bilcke G."/>
        </authorList>
    </citation>
    <scope>NUCLEOTIDE SEQUENCE</scope>
</reference>
<accession>A0AAD2FX43</accession>
<keyword evidence="3" id="KW-1133">Transmembrane helix</keyword>
<name>A0AAD2FX43_9STRA</name>
<dbReference type="InterPro" id="IPR013154">
    <property type="entry name" value="ADH-like_N"/>
</dbReference>
<evidence type="ECO:0000256" key="2">
    <source>
        <dbReference type="ARBA" id="ARBA00023002"/>
    </source>
</evidence>
<evidence type="ECO:0000256" key="1">
    <source>
        <dbReference type="ARBA" id="ARBA00022857"/>
    </source>
</evidence>
<dbReference type="GO" id="GO:0003960">
    <property type="term" value="F:quinone reductase (NADPH) activity"/>
    <property type="evidence" value="ECO:0007669"/>
    <property type="project" value="TreeGrafter"/>
</dbReference>
<feature type="domain" description="Enoyl reductase (ER)" evidence="4">
    <location>
        <begin position="96"/>
        <end position="449"/>
    </location>
</feature>
<dbReference type="GO" id="GO:0035925">
    <property type="term" value="F:mRNA 3'-UTR AU-rich region binding"/>
    <property type="evidence" value="ECO:0007669"/>
    <property type="project" value="TreeGrafter"/>
</dbReference>